<accession>A0A2N1M9D9</accession>
<proteinExistence type="predicted"/>
<evidence type="ECO:0000313" key="1">
    <source>
        <dbReference type="EMBL" id="PKK58242.1"/>
    </source>
</evidence>
<gene>
    <name evidence="1" type="ORF">RhiirC2_796629</name>
</gene>
<protein>
    <submittedName>
        <fullName evidence="1">Uncharacterized protein</fullName>
    </submittedName>
</protein>
<dbReference type="EMBL" id="LLXL01003731">
    <property type="protein sequence ID" value="PKK58242.1"/>
    <property type="molecule type" value="Genomic_DNA"/>
</dbReference>
<evidence type="ECO:0000313" key="2">
    <source>
        <dbReference type="Proteomes" id="UP000233469"/>
    </source>
</evidence>
<reference evidence="1 2" key="1">
    <citation type="submission" date="2016-04" db="EMBL/GenBank/DDBJ databases">
        <title>Genome analyses suggest a sexual origin of heterokaryosis in a supposedly ancient asexual fungus.</title>
        <authorList>
            <person name="Ropars J."/>
            <person name="Sedzielewska K."/>
            <person name="Noel J."/>
            <person name="Charron P."/>
            <person name="Farinelli L."/>
            <person name="Marton T."/>
            <person name="Kruger M."/>
            <person name="Pelin A."/>
            <person name="Brachmann A."/>
            <person name="Corradi N."/>
        </authorList>
    </citation>
    <scope>NUCLEOTIDE SEQUENCE [LARGE SCALE GENOMIC DNA]</scope>
    <source>
        <strain evidence="1 2">C2</strain>
    </source>
</reference>
<sequence>MSLLFASTKLARARQLKCRTHRVFKFDNVSESQWKEFTDNTDSLCNISPSTFSTWHINQMCEYLQSRILKAANITLLSITVGNNHTPKVPKELETLTQHY</sequence>
<name>A0A2N1M9D9_9GLOM</name>
<reference evidence="1 2" key="2">
    <citation type="submission" date="2017-10" db="EMBL/GenBank/DDBJ databases">
        <title>Extensive intraspecific genome diversity in a model arbuscular mycorrhizal fungus.</title>
        <authorList>
            <person name="Chen E.C.H."/>
            <person name="Morin E."/>
            <person name="Baudet D."/>
            <person name="Noel J."/>
            <person name="Ndikumana S."/>
            <person name="Charron P."/>
            <person name="St-Onge C."/>
            <person name="Giorgi J."/>
            <person name="Grigoriev I.V."/>
            <person name="Roux C."/>
            <person name="Martin F.M."/>
            <person name="Corradi N."/>
        </authorList>
    </citation>
    <scope>NUCLEOTIDE SEQUENCE [LARGE SCALE GENOMIC DNA]</scope>
    <source>
        <strain evidence="1 2">C2</strain>
    </source>
</reference>
<dbReference type="Proteomes" id="UP000233469">
    <property type="component" value="Unassembled WGS sequence"/>
</dbReference>
<organism evidence="1 2">
    <name type="scientific">Rhizophagus irregularis</name>
    <dbReference type="NCBI Taxonomy" id="588596"/>
    <lineage>
        <taxon>Eukaryota</taxon>
        <taxon>Fungi</taxon>
        <taxon>Fungi incertae sedis</taxon>
        <taxon>Mucoromycota</taxon>
        <taxon>Glomeromycotina</taxon>
        <taxon>Glomeromycetes</taxon>
        <taxon>Glomerales</taxon>
        <taxon>Glomeraceae</taxon>
        <taxon>Rhizophagus</taxon>
    </lineage>
</organism>
<dbReference type="AlphaFoldDB" id="A0A2N1M9D9"/>
<comment type="caution">
    <text evidence="1">The sequence shown here is derived from an EMBL/GenBank/DDBJ whole genome shotgun (WGS) entry which is preliminary data.</text>
</comment>